<dbReference type="AlphaFoldDB" id="A0A0F9D273"/>
<proteinExistence type="predicted"/>
<sequence length="123" mass="13199">MRSTILLLAATAAAILFAVVALPALLGEDEFTPISAPAESQPSAVDKRQQLYDGFLSVARRNARDDPDLSCELAFQDLIIDQIDASGRERVLLQLAMTDACKEAGQLSSAAQFSPYYADAPKP</sequence>
<organism evidence="1">
    <name type="scientific">marine sediment metagenome</name>
    <dbReference type="NCBI Taxonomy" id="412755"/>
    <lineage>
        <taxon>unclassified sequences</taxon>
        <taxon>metagenomes</taxon>
        <taxon>ecological metagenomes</taxon>
    </lineage>
</organism>
<comment type="caution">
    <text evidence="1">The sequence shown here is derived from an EMBL/GenBank/DDBJ whole genome shotgun (WGS) entry which is preliminary data.</text>
</comment>
<accession>A0A0F9D273</accession>
<reference evidence="1" key="1">
    <citation type="journal article" date="2015" name="Nature">
        <title>Complex archaea that bridge the gap between prokaryotes and eukaryotes.</title>
        <authorList>
            <person name="Spang A."/>
            <person name="Saw J.H."/>
            <person name="Jorgensen S.L."/>
            <person name="Zaremba-Niedzwiedzka K."/>
            <person name="Martijn J."/>
            <person name="Lind A.E."/>
            <person name="van Eijk R."/>
            <person name="Schleper C."/>
            <person name="Guy L."/>
            <person name="Ettema T.J."/>
        </authorList>
    </citation>
    <scope>NUCLEOTIDE SEQUENCE</scope>
</reference>
<dbReference type="EMBL" id="LAZR01041475">
    <property type="protein sequence ID" value="KKL11896.1"/>
    <property type="molecule type" value="Genomic_DNA"/>
</dbReference>
<name>A0A0F9D273_9ZZZZ</name>
<evidence type="ECO:0000313" key="1">
    <source>
        <dbReference type="EMBL" id="KKL11896.1"/>
    </source>
</evidence>
<gene>
    <name evidence="1" type="ORF">LCGC14_2541190</name>
</gene>
<protein>
    <submittedName>
        <fullName evidence="1">Uncharacterized protein</fullName>
    </submittedName>
</protein>